<proteinExistence type="predicted"/>
<dbReference type="Pfam" id="PF13499">
    <property type="entry name" value="EF-hand_7"/>
    <property type="match status" value="1"/>
</dbReference>
<dbReference type="OrthoDB" id="435273at2759"/>
<evidence type="ECO:0000259" key="2">
    <source>
        <dbReference type="PROSITE" id="PS50222"/>
    </source>
</evidence>
<gene>
    <name evidence="3" type="ORF">CLODIP_2_CD04169</name>
</gene>
<dbReference type="PROSITE" id="PS50222">
    <property type="entry name" value="EF_HAND_2"/>
    <property type="match status" value="1"/>
</dbReference>
<reference evidence="3 4" key="1">
    <citation type="submission" date="2020-04" db="EMBL/GenBank/DDBJ databases">
        <authorList>
            <person name="Alioto T."/>
            <person name="Alioto T."/>
            <person name="Gomez Garrido J."/>
        </authorList>
    </citation>
    <scope>NUCLEOTIDE SEQUENCE [LARGE SCALE GENOMIC DNA]</scope>
</reference>
<dbReference type="FunFam" id="1.10.238.10:FF:000216">
    <property type="entry name" value="Putative calmodulin"/>
    <property type="match status" value="1"/>
</dbReference>
<dbReference type="GO" id="GO:0016460">
    <property type="term" value="C:myosin II complex"/>
    <property type="evidence" value="ECO:0007669"/>
    <property type="project" value="TreeGrafter"/>
</dbReference>
<dbReference type="GO" id="GO:0005509">
    <property type="term" value="F:calcium ion binding"/>
    <property type="evidence" value="ECO:0007669"/>
    <property type="project" value="InterPro"/>
</dbReference>
<dbReference type="SUPFAM" id="SSF47473">
    <property type="entry name" value="EF-hand"/>
    <property type="match status" value="1"/>
</dbReference>
<comment type="caution">
    <text evidence="3">The sequence shown here is derived from an EMBL/GenBank/DDBJ whole genome shotgun (WGS) entry which is preliminary data.</text>
</comment>
<dbReference type="EMBL" id="CADEPI010000177">
    <property type="protein sequence ID" value="CAB3379045.1"/>
    <property type="molecule type" value="Genomic_DNA"/>
</dbReference>
<dbReference type="PANTHER" id="PTHR23048">
    <property type="entry name" value="MYOSIN LIGHT CHAIN 1, 3"/>
    <property type="match status" value="1"/>
</dbReference>
<evidence type="ECO:0000256" key="1">
    <source>
        <dbReference type="ARBA" id="ARBA00022737"/>
    </source>
</evidence>
<name>A0A8S1DLY2_9INSE</name>
<evidence type="ECO:0000313" key="3">
    <source>
        <dbReference type="EMBL" id="CAB3379045.1"/>
    </source>
</evidence>
<sequence length="149" mass="17188">MARYFREQDIDEFRECFYLFARNGQIRTLDELTVTMRSLGMSPTIAELKKYFKEKGGQLAFSDFLDVMHAHSKVEKLPTEVLAAFRANDPKKTGLISAKDLRHILLNWGEKLSVKEVDHIFHEANVGPNGQVRYEDFVKIACAPVPDYY</sequence>
<feature type="domain" description="EF-hand" evidence="2">
    <location>
        <begin position="76"/>
        <end position="111"/>
    </location>
</feature>
<dbReference type="AlphaFoldDB" id="A0A8S1DLY2"/>
<keyword evidence="1" id="KW-0677">Repeat</keyword>
<dbReference type="PANTHER" id="PTHR23048:SF0">
    <property type="entry name" value="CALMODULIN LIKE 3"/>
    <property type="match status" value="1"/>
</dbReference>
<dbReference type="InterPro" id="IPR050230">
    <property type="entry name" value="CALM/Myosin/TropC-like"/>
</dbReference>
<dbReference type="Gene3D" id="1.10.238.10">
    <property type="entry name" value="EF-hand"/>
    <property type="match status" value="2"/>
</dbReference>
<keyword evidence="4" id="KW-1185">Reference proteome</keyword>
<accession>A0A8S1DLY2</accession>
<dbReference type="InterPro" id="IPR002048">
    <property type="entry name" value="EF_hand_dom"/>
</dbReference>
<evidence type="ECO:0000313" key="4">
    <source>
        <dbReference type="Proteomes" id="UP000494165"/>
    </source>
</evidence>
<organism evidence="3 4">
    <name type="scientific">Cloeon dipterum</name>
    <dbReference type="NCBI Taxonomy" id="197152"/>
    <lineage>
        <taxon>Eukaryota</taxon>
        <taxon>Metazoa</taxon>
        <taxon>Ecdysozoa</taxon>
        <taxon>Arthropoda</taxon>
        <taxon>Hexapoda</taxon>
        <taxon>Insecta</taxon>
        <taxon>Pterygota</taxon>
        <taxon>Palaeoptera</taxon>
        <taxon>Ephemeroptera</taxon>
        <taxon>Pisciforma</taxon>
        <taxon>Baetidae</taxon>
        <taxon>Cloeon</taxon>
    </lineage>
</organism>
<dbReference type="InterPro" id="IPR011992">
    <property type="entry name" value="EF-hand-dom_pair"/>
</dbReference>
<protein>
    <recommendedName>
        <fullName evidence="2">EF-hand domain-containing protein</fullName>
    </recommendedName>
</protein>
<dbReference type="Proteomes" id="UP000494165">
    <property type="component" value="Unassembled WGS sequence"/>
</dbReference>